<feature type="compositionally biased region" description="Polar residues" evidence="2">
    <location>
        <begin position="481"/>
        <end position="497"/>
    </location>
</feature>
<accession>A0A316UZU7</accession>
<feature type="compositionally biased region" description="Polar residues" evidence="2">
    <location>
        <begin position="222"/>
        <end position="238"/>
    </location>
</feature>
<dbReference type="SUPFAM" id="SSF90257">
    <property type="entry name" value="Myosin rod fragments"/>
    <property type="match status" value="1"/>
</dbReference>
<dbReference type="RefSeq" id="XP_025365428.1">
    <property type="nucleotide sequence ID" value="XM_025507771.1"/>
</dbReference>
<feature type="region of interest" description="Disordered" evidence="2">
    <location>
        <begin position="409"/>
        <end position="519"/>
    </location>
</feature>
<keyword evidence="4" id="KW-1185">Reference proteome</keyword>
<dbReference type="Proteomes" id="UP000245884">
    <property type="component" value="Unassembled WGS sequence"/>
</dbReference>
<proteinExistence type="predicted"/>
<feature type="compositionally biased region" description="Low complexity" evidence="2">
    <location>
        <begin position="462"/>
        <end position="480"/>
    </location>
</feature>
<evidence type="ECO:0000313" key="3">
    <source>
        <dbReference type="EMBL" id="PWN30816.1"/>
    </source>
</evidence>
<dbReference type="Gene3D" id="1.10.287.1490">
    <property type="match status" value="1"/>
</dbReference>
<dbReference type="EMBL" id="KZ819662">
    <property type="protein sequence ID" value="PWN30816.1"/>
    <property type="molecule type" value="Genomic_DNA"/>
</dbReference>
<feature type="region of interest" description="Disordered" evidence="2">
    <location>
        <begin position="532"/>
        <end position="591"/>
    </location>
</feature>
<feature type="compositionally biased region" description="Polar residues" evidence="2">
    <location>
        <begin position="431"/>
        <end position="443"/>
    </location>
</feature>
<reference evidence="3 4" key="1">
    <citation type="journal article" date="2018" name="Mol. Biol. Evol.">
        <title>Broad Genomic Sampling Reveals a Smut Pathogenic Ancestry of the Fungal Clade Ustilaginomycotina.</title>
        <authorList>
            <person name="Kijpornyongpan T."/>
            <person name="Mondo S.J."/>
            <person name="Barry K."/>
            <person name="Sandor L."/>
            <person name="Lee J."/>
            <person name="Lipzen A."/>
            <person name="Pangilinan J."/>
            <person name="LaButti K."/>
            <person name="Hainaut M."/>
            <person name="Henrissat B."/>
            <person name="Grigoriev I.V."/>
            <person name="Spatafora J.W."/>
            <person name="Aime M.C."/>
        </authorList>
    </citation>
    <scope>NUCLEOTIDE SEQUENCE [LARGE SCALE GENOMIC DNA]</scope>
    <source>
        <strain evidence="3 4">MCA 5214</strain>
    </source>
</reference>
<feature type="coiled-coil region" evidence="1">
    <location>
        <begin position="353"/>
        <end position="380"/>
    </location>
</feature>
<dbReference type="OrthoDB" id="3365275at2759"/>
<sequence length="628" mass="65382">MSPPDKIVSSASQYDAVDPLDDLGEALDHQLTLDSDLPNVDQLPSDVFRLQEMIRDSRAVIERRNRSLLASKDRLEKLSRSHDELLERSALWKDELETLQASHADVQQQLGSSMADNERLGEQIKDLRHTSEESRRAILRLQGERKSATGGVAGDRRSVAAGSLAGWNPSMLGGEPSGSGSTPDDGGRSSKRSTILFGAPTAASRRHTRSGSGVGVTPSSSQTDSQNDVERTPQQASSGGLRGLRLGFDRPSEADGDETVGEESSTRRPLSRRSLLLPPSGNANRPSSTSSVSPTPSASGSGLGSPIMDGQFLPLPSSPALSASEGGDVSTARASTQTFSTAGAAGMSAMQIMRLKDDELAKMQAEMKTLRGKLDEAIEGRRASDACLKALKEFIGEGGPEGGEEARAALRGVKLPPLPTDDEEEEGGAKSGQNGSVTDNWWSSVMRKASSATPAATNPKRVGSTATTAPSVTSASGPSSDLLSTSPSNQSNTSASGRSWGAAEASSPIPSSSGVVGGSSAGGLASFGSFFARSTSSSSSSPQPPNPPSKSPENLRPIDHRSYSTSSGTSDVSGGSGAGAEGVNGSPRRPANAALNRLSNWFSKPQQWCWARPGGSRERCPHIAFTVG</sequence>
<keyword evidence="1" id="KW-0175">Coiled coil</keyword>
<feature type="region of interest" description="Disordered" evidence="2">
    <location>
        <begin position="164"/>
        <end position="334"/>
    </location>
</feature>
<evidence type="ECO:0000256" key="2">
    <source>
        <dbReference type="SAM" id="MobiDB-lite"/>
    </source>
</evidence>
<evidence type="ECO:0000256" key="1">
    <source>
        <dbReference type="SAM" id="Coils"/>
    </source>
</evidence>
<feature type="compositionally biased region" description="Low complexity" evidence="2">
    <location>
        <begin position="532"/>
        <end position="541"/>
    </location>
</feature>
<protein>
    <submittedName>
        <fullName evidence="3">Uncharacterized protein</fullName>
    </submittedName>
</protein>
<dbReference type="GeneID" id="37029594"/>
<feature type="coiled-coil region" evidence="1">
    <location>
        <begin position="68"/>
        <end position="137"/>
    </location>
</feature>
<feature type="compositionally biased region" description="Low complexity" evidence="2">
    <location>
        <begin position="272"/>
        <end position="300"/>
    </location>
</feature>
<dbReference type="AlphaFoldDB" id="A0A316UZU7"/>
<gene>
    <name evidence="3" type="ORF">BDZ90DRAFT_25279</name>
</gene>
<organism evidence="3 4">
    <name type="scientific">Jaminaea rosea</name>
    <dbReference type="NCBI Taxonomy" id="1569628"/>
    <lineage>
        <taxon>Eukaryota</taxon>
        <taxon>Fungi</taxon>
        <taxon>Dikarya</taxon>
        <taxon>Basidiomycota</taxon>
        <taxon>Ustilaginomycotina</taxon>
        <taxon>Exobasidiomycetes</taxon>
        <taxon>Microstromatales</taxon>
        <taxon>Microstromatales incertae sedis</taxon>
        <taxon>Jaminaea</taxon>
    </lineage>
</organism>
<feature type="compositionally biased region" description="Low complexity" evidence="2">
    <location>
        <begin position="501"/>
        <end position="514"/>
    </location>
</feature>
<evidence type="ECO:0000313" key="4">
    <source>
        <dbReference type="Proteomes" id="UP000245884"/>
    </source>
</evidence>
<feature type="compositionally biased region" description="Low complexity" evidence="2">
    <location>
        <begin position="564"/>
        <end position="573"/>
    </location>
</feature>
<name>A0A316UZU7_9BASI</name>
<dbReference type="STRING" id="1569628.A0A316UZU7"/>
<feature type="compositionally biased region" description="Low complexity" evidence="2">
    <location>
        <begin position="313"/>
        <end position="324"/>
    </location>
</feature>